<keyword evidence="4" id="KW-1185">Reference proteome</keyword>
<accession>A0A151GG54</accession>
<evidence type="ECO:0000313" key="3">
    <source>
        <dbReference type="EMBL" id="KYK56087.1"/>
    </source>
</evidence>
<gene>
    <name evidence="3" type="ORF">DCS_08053</name>
</gene>
<protein>
    <recommendedName>
        <fullName evidence="5">Clock-controlled pheromone ccg-4</fullName>
    </recommendedName>
</protein>
<dbReference type="AlphaFoldDB" id="A0A151GG54"/>
<keyword evidence="2" id="KW-0732">Signal</keyword>
<evidence type="ECO:0008006" key="5">
    <source>
        <dbReference type="Google" id="ProtNLM"/>
    </source>
</evidence>
<dbReference type="RefSeq" id="XP_040655439.1">
    <property type="nucleotide sequence ID" value="XM_040805335.1"/>
</dbReference>
<evidence type="ECO:0000256" key="2">
    <source>
        <dbReference type="SAM" id="SignalP"/>
    </source>
</evidence>
<dbReference type="EMBL" id="LAYC01000003">
    <property type="protein sequence ID" value="KYK56087.1"/>
    <property type="molecule type" value="Genomic_DNA"/>
</dbReference>
<name>A0A151GG54_DRECN</name>
<dbReference type="Proteomes" id="UP000076580">
    <property type="component" value="Chromosome 03"/>
</dbReference>
<dbReference type="OrthoDB" id="4920894at2759"/>
<reference evidence="3 4" key="1">
    <citation type="journal article" date="2016" name="Sci. Rep.">
        <title>Insights into Adaptations to a Near-Obligate Nematode Endoparasitic Lifestyle from the Finished Genome of Drechmeria coniospora.</title>
        <authorList>
            <person name="Zhang L."/>
            <person name="Zhou Z."/>
            <person name="Guo Q."/>
            <person name="Fokkens L."/>
            <person name="Miskei M."/>
            <person name="Pocsi I."/>
            <person name="Zhang W."/>
            <person name="Chen M."/>
            <person name="Wang L."/>
            <person name="Sun Y."/>
            <person name="Donzelli B.G."/>
            <person name="Gibson D.M."/>
            <person name="Nelson D.R."/>
            <person name="Luo J.G."/>
            <person name="Rep M."/>
            <person name="Liu H."/>
            <person name="Yang S."/>
            <person name="Wang J."/>
            <person name="Krasnoff S.B."/>
            <person name="Xu Y."/>
            <person name="Molnar I."/>
            <person name="Lin M."/>
        </authorList>
    </citation>
    <scope>NUCLEOTIDE SEQUENCE [LARGE SCALE GENOMIC DNA]</scope>
    <source>
        <strain evidence="3 4">ARSEF 6962</strain>
    </source>
</reference>
<feature type="region of interest" description="Disordered" evidence="1">
    <location>
        <begin position="201"/>
        <end position="223"/>
    </location>
</feature>
<comment type="caution">
    <text evidence="3">The sequence shown here is derived from an EMBL/GenBank/DDBJ whole genome shotgun (WGS) entry which is preliminary data.</text>
</comment>
<evidence type="ECO:0000313" key="4">
    <source>
        <dbReference type="Proteomes" id="UP000076580"/>
    </source>
</evidence>
<dbReference type="STRING" id="98403.A0A151GG54"/>
<evidence type="ECO:0000256" key="1">
    <source>
        <dbReference type="SAM" id="MobiDB-lite"/>
    </source>
</evidence>
<feature type="signal peptide" evidence="2">
    <location>
        <begin position="1"/>
        <end position="19"/>
    </location>
</feature>
<sequence length="250" mass="26676">MKIFSAAAVLLGLAAVGSAAPAPEPWCTRPGSGCWKVKRSVEVFSRAIRSSGGLEARSPEADFSNAPGGVAYAVKRAVDHLANVLALSSDNPEQYYKELGLEKEFEPDSGGKVKREALPNPWCTRPGSGCWKKRDATAVQKRSCAGAASVCWEDDGETSTEEKRWCTRPGSGCWKAKRAADAVLEAIGDDDNEALEAAFDPAASHSHSGARKREASPEPWCTRPGSGCWKVKRDLEAIRAAARSISAALE</sequence>
<organism evidence="3 4">
    <name type="scientific">Drechmeria coniospora</name>
    <name type="common">Nematophagous fungus</name>
    <name type="synonym">Meria coniospora</name>
    <dbReference type="NCBI Taxonomy" id="98403"/>
    <lineage>
        <taxon>Eukaryota</taxon>
        <taxon>Fungi</taxon>
        <taxon>Dikarya</taxon>
        <taxon>Ascomycota</taxon>
        <taxon>Pezizomycotina</taxon>
        <taxon>Sordariomycetes</taxon>
        <taxon>Hypocreomycetidae</taxon>
        <taxon>Hypocreales</taxon>
        <taxon>Ophiocordycipitaceae</taxon>
        <taxon>Drechmeria</taxon>
    </lineage>
</organism>
<dbReference type="InParanoid" id="A0A151GG54"/>
<proteinExistence type="predicted"/>
<feature type="chain" id="PRO_5007580564" description="Clock-controlled pheromone ccg-4" evidence="2">
    <location>
        <begin position="20"/>
        <end position="250"/>
    </location>
</feature>
<dbReference type="GeneID" id="63720696"/>